<dbReference type="Gene3D" id="1.10.630.10">
    <property type="entry name" value="Cytochrome P450"/>
    <property type="match status" value="1"/>
</dbReference>
<protein>
    <submittedName>
        <fullName evidence="7">Cytochrome P450</fullName>
    </submittedName>
</protein>
<dbReference type="InterPro" id="IPR050182">
    <property type="entry name" value="Cytochrome_P450_fam2"/>
</dbReference>
<evidence type="ECO:0000313" key="7">
    <source>
        <dbReference type="WBParaSite" id="ACRNAN_scaffold361.g20922.t1"/>
    </source>
</evidence>
<dbReference type="PRINTS" id="PR00385">
    <property type="entry name" value="P450"/>
</dbReference>
<keyword evidence="4" id="KW-0503">Monooxygenase</keyword>
<dbReference type="Proteomes" id="UP000887540">
    <property type="component" value="Unplaced"/>
</dbReference>
<evidence type="ECO:0000256" key="5">
    <source>
        <dbReference type="PIRSR" id="PIRSR602401-1"/>
    </source>
</evidence>
<evidence type="ECO:0000256" key="1">
    <source>
        <dbReference type="ARBA" id="ARBA00010617"/>
    </source>
</evidence>
<organism evidence="6 7">
    <name type="scientific">Acrobeloides nanus</name>
    <dbReference type="NCBI Taxonomy" id="290746"/>
    <lineage>
        <taxon>Eukaryota</taxon>
        <taxon>Metazoa</taxon>
        <taxon>Ecdysozoa</taxon>
        <taxon>Nematoda</taxon>
        <taxon>Chromadorea</taxon>
        <taxon>Rhabditida</taxon>
        <taxon>Tylenchina</taxon>
        <taxon>Cephalobomorpha</taxon>
        <taxon>Cephaloboidea</taxon>
        <taxon>Cephalobidae</taxon>
        <taxon>Acrobeloides</taxon>
    </lineage>
</organism>
<evidence type="ECO:0000313" key="6">
    <source>
        <dbReference type="Proteomes" id="UP000887540"/>
    </source>
</evidence>
<keyword evidence="5" id="KW-0349">Heme</keyword>
<dbReference type="InterPro" id="IPR002401">
    <property type="entry name" value="Cyt_P450_E_grp-I"/>
</dbReference>
<keyword evidence="6" id="KW-1185">Reference proteome</keyword>
<reference evidence="7" key="1">
    <citation type="submission" date="2022-11" db="UniProtKB">
        <authorList>
            <consortium name="WormBaseParasite"/>
        </authorList>
    </citation>
    <scope>IDENTIFICATION</scope>
</reference>
<accession>A0A914DTF6</accession>
<sequence length="462" mass="54153">MLDKEKPFESIDRLSKQLGDVFSMNFGNERVVVISRDRLFREAFLKDGHNFSGRPSLFVHESCWGKGHVINDGPETVELRRFFGNFIRQKLQGKSGKSLQEIVDEEVEQMIQRVDTNLAKGENQLDIEDAVFYAIGNVMTRLILGRSCPHGSEEFRQSAAWLKTTTELMERTAPLTFLPWLRYFPFKGFGYWEMKKQARKVNQMMMDDIKMRRQTKEYLDQSNNDLTTNLLRKIDEIKQNDLQKKDPSLKCYSDEMTARIMTEMFFAGIQTECGTFSWAFLYLVEFPDVQERLRGLIHKTFGQDGKVHWSERQKIPYLEATVMEVQRCANIAPFGIFHRNRQEAILDGYQIPKDSIILMNIWSTMRDFQLFPEPEKFNPERFLTKDGSEIDKDSLHGLYPYGIGPRICLGESIARCELFTVIGTLLQKYRFRKIPNVEYNMERKMQLIIQPDPYKLVIERVC</sequence>
<dbReference type="Pfam" id="PF00067">
    <property type="entry name" value="p450"/>
    <property type="match status" value="1"/>
</dbReference>
<evidence type="ECO:0000256" key="2">
    <source>
        <dbReference type="ARBA" id="ARBA00022723"/>
    </source>
</evidence>
<keyword evidence="4" id="KW-0560">Oxidoreductase</keyword>
<dbReference type="GO" id="GO:0005506">
    <property type="term" value="F:iron ion binding"/>
    <property type="evidence" value="ECO:0007669"/>
    <property type="project" value="InterPro"/>
</dbReference>
<name>A0A914DTF6_9BILA</name>
<dbReference type="GO" id="GO:0006082">
    <property type="term" value="P:organic acid metabolic process"/>
    <property type="evidence" value="ECO:0007669"/>
    <property type="project" value="TreeGrafter"/>
</dbReference>
<dbReference type="PANTHER" id="PTHR24300:SF403">
    <property type="entry name" value="CYTOCHROME P450 306A1"/>
    <property type="match status" value="1"/>
</dbReference>
<proteinExistence type="inferred from homology"/>
<dbReference type="AlphaFoldDB" id="A0A914DTF6"/>
<dbReference type="SUPFAM" id="SSF48264">
    <property type="entry name" value="Cytochrome P450"/>
    <property type="match status" value="1"/>
</dbReference>
<dbReference type="GO" id="GO:0005737">
    <property type="term" value="C:cytoplasm"/>
    <property type="evidence" value="ECO:0007669"/>
    <property type="project" value="TreeGrafter"/>
</dbReference>
<comment type="similarity">
    <text evidence="1">Belongs to the cytochrome P450 family.</text>
</comment>
<dbReference type="GO" id="GO:0016712">
    <property type="term" value="F:oxidoreductase activity, acting on paired donors, with incorporation or reduction of molecular oxygen, reduced flavin or flavoprotein as one donor, and incorporation of one atom of oxygen"/>
    <property type="evidence" value="ECO:0007669"/>
    <property type="project" value="TreeGrafter"/>
</dbReference>
<evidence type="ECO:0000256" key="4">
    <source>
        <dbReference type="ARBA" id="ARBA00023033"/>
    </source>
</evidence>
<comment type="cofactor">
    <cofactor evidence="5">
        <name>heme</name>
        <dbReference type="ChEBI" id="CHEBI:30413"/>
    </cofactor>
</comment>
<keyword evidence="3 5" id="KW-0408">Iron</keyword>
<evidence type="ECO:0000256" key="3">
    <source>
        <dbReference type="ARBA" id="ARBA00023004"/>
    </source>
</evidence>
<dbReference type="WBParaSite" id="ACRNAN_scaffold361.g20922.t1">
    <property type="protein sequence ID" value="ACRNAN_scaffold361.g20922.t1"/>
    <property type="gene ID" value="ACRNAN_scaffold361.g20922"/>
</dbReference>
<dbReference type="PRINTS" id="PR00463">
    <property type="entry name" value="EP450I"/>
</dbReference>
<feature type="binding site" description="axial binding residue" evidence="5">
    <location>
        <position position="408"/>
    </location>
    <ligand>
        <name>heme</name>
        <dbReference type="ChEBI" id="CHEBI:30413"/>
    </ligand>
    <ligandPart>
        <name>Fe</name>
        <dbReference type="ChEBI" id="CHEBI:18248"/>
    </ligandPart>
</feature>
<dbReference type="GO" id="GO:0006805">
    <property type="term" value="P:xenobiotic metabolic process"/>
    <property type="evidence" value="ECO:0007669"/>
    <property type="project" value="TreeGrafter"/>
</dbReference>
<dbReference type="GO" id="GO:0008395">
    <property type="term" value="F:steroid hydroxylase activity"/>
    <property type="evidence" value="ECO:0007669"/>
    <property type="project" value="TreeGrafter"/>
</dbReference>
<dbReference type="InterPro" id="IPR036396">
    <property type="entry name" value="Cyt_P450_sf"/>
</dbReference>
<keyword evidence="2 5" id="KW-0479">Metal-binding</keyword>
<dbReference type="GO" id="GO:0020037">
    <property type="term" value="F:heme binding"/>
    <property type="evidence" value="ECO:0007669"/>
    <property type="project" value="InterPro"/>
</dbReference>
<dbReference type="InterPro" id="IPR001128">
    <property type="entry name" value="Cyt_P450"/>
</dbReference>
<dbReference type="PANTHER" id="PTHR24300">
    <property type="entry name" value="CYTOCHROME P450 508A4-RELATED"/>
    <property type="match status" value="1"/>
</dbReference>